<evidence type="ECO:0000313" key="6">
    <source>
        <dbReference type="EMBL" id="KDE40777.1"/>
    </source>
</evidence>
<gene>
    <name evidence="6" type="ORF">ADINL_1369</name>
</gene>
<dbReference type="NCBIfam" id="TIGR04409">
    <property type="entry name" value="LptC_YrbK"/>
    <property type="match status" value="1"/>
</dbReference>
<protein>
    <submittedName>
        <fullName evidence="6">Uncharacterized protein YrbK clustered with lipopolysaccharide transporter</fullName>
    </submittedName>
</protein>
<dbReference type="Proteomes" id="UP000027318">
    <property type="component" value="Unassembled WGS sequence"/>
</dbReference>
<dbReference type="EMBL" id="JMSZ01000016">
    <property type="protein sequence ID" value="KDE40777.1"/>
    <property type="molecule type" value="Genomic_DNA"/>
</dbReference>
<keyword evidence="2" id="KW-0997">Cell inner membrane</keyword>
<dbReference type="Gene3D" id="2.60.450.10">
    <property type="entry name" value="Lipopolysaccharide (LPS) transport protein A like domain"/>
    <property type="match status" value="1"/>
</dbReference>
<evidence type="ECO:0000256" key="5">
    <source>
        <dbReference type="ARBA" id="ARBA00023136"/>
    </source>
</evidence>
<dbReference type="PANTHER" id="PTHR37481:SF1">
    <property type="entry name" value="LIPOPOLYSACCHARIDE EXPORT SYSTEM PROTEIN LPTC"/>
    <property type="match status" value="1"/>
</dbReference>
<evidence type="ECO:0000256" key="3">
    <source>
        <dbReference type="ARBA" id="ARBA00022692"/>
    </source>
</evidence>
<dbReference type="Pfam" id="PF06835">
    <property type="entry name" value="LptC"/>
    <property type="match status" value="1"/>
</dbReference>
<accession>A0A063Y8R4</accession>
<evidence type="ECO:0000256" key="4">
    <source>
        <dbReference type="ARBA" id="ARBA00022989"/>
    </source>
</evidence>
<organism evidence="6 7">
    <name type="scientific">Nitrincola lacisaponensis</name>
    <dbReference type="NCBI Taxonomy" id="267850"/>
    <lineage>
        <taxon>Bacteria</taxon>
        <taxon>Pseudomonadati</taxon>
        <taxon>Pseudomonadota</taxon>
        <taxon>Gammaproteobacteria</taxon>
        <taxon>Oceanospirillales</taxon>
        <taxon>Oceanospirillaceae</taxon>
        <taxon>Nitrincola</taxon>
    </lineage>
</organism>
<reference evidence="6 7" key="1">
    <citation type="journal article" date="2005" name="Int. J. Syst. Evol. Microbiol.">
        <title>Nitrincola lacisaponensis gen. nov., sp. nov., a novel alkaliphilic bacterium isolated from an alkaline, saline lake.</title>
        <authorList>
            <person name="Dimitriu P.A."/>
            <person name="Shukla S.K."/>
            <person name="Conradt J."/>
            <person name="Marquez M.C."/>
            <person name="Ventosa A."/>
            <person name="Maglia A."/>
            <person name="Peyton B.M."/>
            <person name="Pinkart H.C."/>
            <person name="Mormile M.R."/>
        </authorList>
    </citation>
    <scope>NUCLEOTIDE SEQUENCE [LARGE SCALE GENOMIC DNA]</scope>
    <source>
        <strain evidence="6 7">4CA</strain>
    </source>
</reference>
<dbReference type="PANTHER" id="PTHR37481">
    <property type="entry name" value="LIPOPOLYSACCHARIDE EXPORT SYSTEM PROTEIN LPTC"/>
    <property type="match status" value="1"/>
</dbReference>
<name>A0A063Y8R4_9GAMM</name>
<dbReference type="STRING" id="267850.ADINL_1369"/>
<dbReference type="AlphaFoldDB" id="A0A063Y8R4"/>
<dbReference type="GO" id="GO:0005886">
    <property type="term" value="C:plasma membrane"/>
    <property type="evidence" value="ECO:0007669"/>
    <property type="project" value="InterPro"/>
</dbReference>
<dbReference type="InterPro" id="IPR026265">
    <property type="entry name" value="LptC"/>
</dbReference>
<dbReference type="OrthoDB" id="5797118at2"/>
<dbReference type="InterPro" id="IPR010664">
    <property type="entry name" value="LipoPS_assembly_LptC-rel"/>
</dbReference>
<evidence type="ECO:0000256" key="2">
    <source>
        <dbReference type="ARBA" id="ARBA00022519"/>
    </source>
</evidence>
<comment type="caution">
    <text evidence="6">The sequence shown here is derived from an EMBL/GenBank/DDBJ whole genome shotgun (WGS) entry which is preliminary data.</text>
</comment>
<keyword evidence="5" id="KW-0472">Membrane</keyword>
<keyword evidence="4" id="KW-1133">Transmembrane helix</keyword>
<dbReference type="GO" id="GO:0017089">
    <property type="term" value="F:glycolipid transfer activity"/>
    <property type="evidence" value="ECO:0007669"/>
    <property type="project" value="TreeGrafter"/>
</dbReference>
<dbReference type="RefSeq" id="WP_051632614.1">
    <property type="nucleotide sequence ID" value="NZ_JBKBNO010000004.1"/>
</dbReference>
<dbReference type="GO" id="GO:0015221">
    <property type="term" value="F:lipopolysaccharide transmembrane transporter activity"/>
    <property type="evidence" value="ECO:0007669"/>
    <property type="project" value="InterPro"/>
</dbReference>
<dbReference type="InterPro" id="IPR052363">
    <property type="entry name" value="LPS_export_LptC"/>
</dbReference>
<evidence type="ECO:0000313" key="7">
    <source>
        <dbReference type="Proteomes" id="UP000027318"/>
    </source>
</evidence>
<keyword evidence="1" id="KW-1003">Cell membrane</keyword>
<proteinExistence type="predicted"/>
<evidence type="ECO:0000256" key="1">
    <source>
        <dbReference type="ARBA" id="ARBA00022475"/>
    </source>
</evidence>
<dbReference type="GO" id="GO:0030288">
    <property type="term" value="C:outer membrane-bounded periplasmic space"/>
    <property type="evidence" value="ECO:0007669"/>
    <property type="project" value="TreeGrafter"/>
</dbReference>
<keyword evidence="3" id="KW-0812">Transmembrane</keyword>
<sequence>MFSSTRVRLLTGVTLLAVTLLYWGFFGSPTDTLSGDPDDPDRVDFFIQDAFITRFNEQGELAYLLVSPRLQHYPATEMTRLESPLVTLPGDTGDTQISSDYGTIPDDESQIELAGNVRVIDNSASETPWVLTTSVLTLLPPEHYAETHAPVQIQQGVNRTDAIGMHAWLKEHRVDLLSEVRGYYVTR</sequence>
<keyword evidence="7" id="KW-1185">Reference proteome</keyword>